<evidence type="ECO:0000313" key="3">
    <source>
        <dbReference type="Proteomes" id="UP000521017"/>
    </source>
</evidence>
<dbReference type="SUPFAM" id="SSF51735">
    <property type="entry name" value="NAD(P)-binding Rossmann-fold domains"/>
    <property type="match status" value="1"/>
</dbReference>
<protein>
    <submittedName>
        <fullName evidence="2">Nucleoside-diphosphate-sugar epimerase</fullName>
    </submittedName>
</protein>
<dbReference type="Pfam" id="PF01370">
    <property type="entry name" value="Epimerase"/>
    <property type="match status" value="1"/>
</dbReference>
<accession>A0A7X0J066</accession>
<dbReference type="InterPro" id="IPR036291">
    <property type="entry name" value="NAD(P)-bd_dom_sf"/>
</dbReference>
<dbReference type="AlphaFoldDB" id="A0A7X0J066"/>
<dbReference type="RefSeq" id="WP_184621873.1">
    <property type="nucleotide sequence ID" value="NZ_JACHCC010000001.1"/>
</dbReference>
<name>A0A7X0J066_9SPHI</name>
<dbReference type="EMBL" id="JACHCC010000001">
    <property type="protein sequence ID" value="MBB6498082.1"/>
    <property type="molecule type" value="Genomic_DNA"/>
</dbReference>
<sequence>MHTILGAGGPTANALTQELLNAKQTIRLVSRRPSRITDQNISWEKADLQNYHEVLAASRGSKVIYLCAGLPYDKNIWKQQWPVIMENVINVAKETQARLIFFDNVYMYGLVDGPMLESTSYNPCSVKGEVRARIATQLMEEAKAGNINASIARSADFYGTDSGNSLPDTMVLSKYAKGQSASWVGSSDTIHNFTYIPDAGKGLYLLGQHPENDNQIWHIPTAAPIPGKEFIELAAKIYQVKPKFMHINKFILQVIGPFSKNIRESVEMYYQYNHPYHFDSSKFELAFNLKPTSYADGIRHMAQTVYKKQ</sequence>
<evidence type="ECO:0000313" key="2">
    <source>
        <dbReference type="EMBL" id="MBB6498082.1"/>
    </source>
</evidence>
<dbReference type="PANTHER" id="PTHR43245">
    <property type="entry name" value="BIFUNCTIONAL POLYMYXIN RESISTANCE PROTEIN ARNA"/>
    <property type="match status" value="1"/>
</dbReference>
<feature type="domain" description="NAD-dependent epimerase/dehydratase" evidence="1">
    <location>
        <begin position="4"/>
        <end position="214"/>
    </location>
</feature>
<evidence type="ECO:0000259" key="1">
    <source>
        <dbReference type="Pfam" id="PF01370"/>
    </source>
</evidence>
<organism evidence="2 3">
    <name type="scientific">Pedobacter cryoconitis</name>
    <dbReference type="NCBI Taxonomy" id="188932"/>
    <lineage>
        <taxon>Bacteria</taxon>
        <taxon>Pseudomonadati</taxon>
        <taxon>Bacteroidota</taxon>
        <taxon>Sphingobacteriia</taxon>
        <taxon>Sphingobacteriales</taxon>
        <taxon>Sphingobacteriaceae</taxon>
        <taxon>Pedobacter</taxon>
    </lineage>
</organism>
<dbReference type="InterPro" id="IPR001509">
    <property type="entry name" value="Epimerase_deHydtase"/>
</dbReference>
<proteinExistence type="predicted"/>
<dbReference type="InterPro" id="IPR050177">
    <property type="entry name" value="Lipid_A_modif_metabolic_enz"/>
</dbReference>
<reference evidence="2 3" key="1">
    <citation type="submission" date="2020-08" db="EMBL/GenBank/DDBJ databases">
        <title>Genomic Encyclopedia of Type Strains, Phase IV (KMG-V): Genome sequencing to study the core and pangenomes of soil and plant-associated prokaryotes.</title>
        <authorList>
            <person name="Whitman W."/>
        </authorList>
    </citation>
    <scope>NUCLEOTIDE SEQUENCE [LARGE SCALE GENOMIC DNA]</scope>
    <source>
        <strain evidence="2 3">M2T3</strain>
    </source>
</reference>
<gene>
    <name evidence="2" type="ORF">HDF25_000206</name>
</gene>
<comment type="caution">
    <text evidence="2">The sequence shown here is derived from an EMBL/GenBank/DDBJ whole genome shotgun (WGS) entry which is preliminary data.</text>
</comment>
<dbReference type="Proteomes" id="UP000521017">
    <property type="component" value="Unassembled WGS sequence"/>
</dbReference>
<dbReference type="PANTHER" id="PTHR43245:SF13">
    <property type="entry name" value="UDP-D-APIOSE_UDP-D-XYLOSE SYNTHASE 2"/>
    <property type="match status" value="1"/>
</dbReference>
<dbReference type="Gene3D" id="3.40.50.720">
    <property type="entry name" value="NAD(P)-binding Rossmann-like Domain"/>
    <property type="match status" value="1"/>
</dbReference>